<evidence type="ECO:0000313" key="2">
    <source>
        <dbReference type="EMBL" id="WRT69700.1"/>
    </source>
</evidence>
<accession>A0ABZ1D6M9</accession>
<dbReference type="InterPro" id="IPR007244">
    <property type="entry name" value="Naa35_N"/>
</dbReference>
<dbReference type="InterPro" id="IPR057983">
    <property type="entry name" value="NAA35-like_N"/>
</dbReference>
<proteinExistence type="predicted"/>
<dbReference type="PANTHER" id="PTHR21373">
    <property type="entry name" value="GLUCOSE REPRESSIBLE PROTEIN MAK10"/>
    <property type="match status" value="1"/>
</dbReference>
<name>A0ABZ1D6M9_9TREE</name>
<dbReference type="GeneID" id="87958820"/>
<dbReference type="Pfam" id="PF04112">
    <property type="entry name" value="Mak10"/>
    <property type="match status" value="1"/>
</dbReference>
<sequence>MEDITLLFSQSCQGLATGRMIKPAELTMLDAMNAIQLLDAKMDSGMIIQSAMSPVRFDPEAPLCVEDVCWVMDRMMALEVAWYRGATLCQSVYTGLYYHNPQHLAGPSRYPQQEQQTYLMYLVLRSYVLLYCKTIDLAYSEFAKNHVYDGEDCWLDHYGVAVRMSDPIEDVVSLTDEALVWLESEQCDISTKWREQLIKRLVFRRAAFDPTMPSHLRQSMPLPATEHIEIGTAWQVLSAGLDDLVALESLVQDGTWNQWDSRFDLVSNRLFDGGLHGNDLMALATINRESSKNPAILRDFGEVTSELGPAACQQISVWKNLVSGVLHAIRLDCLIESNLASLDLDMATPLDETELWWWMSQVASERAICCPLSSTWQSSWAKVWASMASAVQIEKTLLQDATRHLVEAIERLDHILEETNDCFVGVSDFY</sequence>
<reference evidence="2 3" key="1">
    <citation type="submission" date="2024-01" db="EMBL/GenBank/DDBJ databases">
        <title>Comparative genomics of Cryptococcus and Kwoniella reveals pathogenesis evolution and contrasting modes of karyotype evolution via chromosome fusion or intercentromeric recombination.</title>
        <authorList>
            <person name="Coelho M.A."/>
            <person name="David-Palma M."/>
            <person name="Shea T."/>
            <person name="Bowers K."/>
            <person name="McGinley-Smith S."/>
            <person name="Mohammad A.W."/>
            <person name="Gnirke A."/>
            <person name="Yurkov A.M."/>
            <person name="Nowrousian M."/>
            <person name="Sun S."/>
            <person name="Cuomo C.A."/>
            <person name="Heitman J."/>
        </authorList>
    </citation>
    <scope>NUCLEOTIDE SEQUENCE [LARGE SCALE GENOMIC DNA]</scope>
    <source>
        <strain evidence="2">CBS 11374</strain>
    </source>
</reference>
<protein>
    <recommendedName>
        <fullName evidence="1">NAA35-like N-terminal domain-containing protein</fullName>
    </recommendedName>
</protein>
<dbReference type="Proteomes" id="UP001329825">
    <property type="component" value="Chromosome 9"/>
</dbReference>
<evidence type="ECO:0000259" key="1">
    <source>
        <dbReference type="Pfam" id="PF04112"/>
    </source>
</evidence>
<organism evidence="2 3">
    <name type="scientific">Kwoniella shivajii</name>
    <dbReference type="NCBI Taxonomy" id="564305"/>
    <lineage>
        <taxon>Eukaryota</taxon>
        <taxon>Fungi</taxon>
        <taxon>Dikarya</taxon>
        <taxon>Basidiomycota</taxon>
        <taxon>Agaricomycotina</taxon>
        <taxon>Tremellomycetes</taxon>
        <taxon>Tremellales</taxon>
        <taxon>Cryptococcaceae</taxon>
        <taxon>Kwoniella</taxon>
    </lineage>
</organism>
<evidence type="ECO:0000313" key="3">
    <source>
        <dbReference type="Proteomes" id="UP001329825"/>
    </source>
</evidence>
<feature type="domain" description="NAA35-like N-terminal" evidence="1">
    <location>
        <begin position="18"/>
        <end position="169"/>
    </location>
</feature>
<dbReference type="EMBL" id="CP141889">
    <property type="protein sequence ID" value="WRT69700.1"/>
    <property type="molecule type" value="Genomic_DNA"/>
</dbReference>
<dbReference type="RefSeq" id="XP_062794439.1">
    <property type="nucleotide sequence ID" value="XM_062938388.1"/>
</dbReference>
<keyword evidence="3" id="KW-1185">Reference proteome</keyword>
<dbReference type="PANTHER" id="PTHR21373:SF0">
    <property type="entry name" value="N-ALPHA-ACETYLTRANSFERASE 35, NATC AUXILIARY SUBUNIT"/>
    <property type="match status" value="1"/>
</dbReference>
<gene>
    <name evidence="2" type="ORF">IL334_006690</name>
</gene>